<reference evidence="14 15" key="1">
    <citation type="submission" date="2024-02" db="EMBL/GenBank/DDBJ databases">
        <authorList>
            <person name="Daric V."/>
            <person name="Darras S."/>
        </authorList>
    </citation>
    <scope>NUCLEOTIDE SEQUENCE [LARGE SCALE GENOMIC DNA]</scope>
</reference>
<dbReference type="InterPro" id="IPR039753">
    <property type="entry name" value="RG7MT1"/>
</dbReference>
<feature type="region of interest" description="Disordered" evidence="12">
    <location>
        <begin position="1"/>
        <end position="32"/>
    </location>
</feature>
<keyword evidence="2 11" id="KW-0489">Methyltransferase</keyword>
<dbReference type="InterPro" id="IPR016899">
    <property type="entry name" value="mRNA_G-N7_MeTrfase_euk"/>
</dbReference>
<accession>A0ABP0FS48</accession>
<comment type="caution">
    <text evidence="14">The sequence shown here is derived from an EMBL/GenBank/DDBJ whole genome shotgun (WGS) entry which is preliminary data.</text>
</comment>
<evidence type="ECO:0000256" key="1">
    <source>
        <dbReference type="ARBA" id="ARBA00004123"/>
    </source>
</evidence>
<dbReference type="EMBL" id="CAWYQH010000090">
    <property type="protein sequence ID" value="CAK8682457.1"/>
    <property type="molecule type" value="Genomic_DNA"/>
</dbReference>
<dbReference type="InterPro" id="IPR004971">
    <property type="entry name" value="mRNA_G-N7_MeTrfase_dom"/>
</dbReference>
<dbReference type="Pfam" id="PF03291">
    <property type="entry name" value="mRNA_G-N7_MeTrfase"/>
    <property type="match status" value="1"/>
</dbReference>
<dbReference type="PROSITE" id="PS51562">
    <property type="entry name" value="RNA_CAP0_MT"/>
    <property type="match status" value="1"/>
</dbReference>
<keyword evidence="15" id="KW-1185">Reference proteome</keyword>
<comment type="catalytic activity">
    <reaction evidence="9">
        <text>a 5'-end (5'-triphosphoguanosine)-ribonucleoside in mRNA + S-adenosyl-L-methionine = a 5'-end (N(7)-methyl 5'-triphosphoguanosine)-ribonucleoside in mRNA + S-adenosyl-L-homocysteine</text>
        <dbReference type="Rhea" id="RHEA:67008"/>
        <dbReference type="Rhea" id="RHEA-COMP:17166"/>
        <dbReference type="Rhea" id="RHEA-COMP:17167"/>
        <dbReference type="ChEBI" id="CHEBI:57856"/>
        <dbReference type="ChEBI" id="CHEBI:59789"/>
        <dbReference type="ChEBI" id="CHEBI:156461"/>
        <dbReference type="ChEBI" id="CHEBI:167617"/>
        <dbReference type="EC" id="2.1.1.56"/>
    </reaction>
</comment>
<dbReference type="CDD" id="cd02440">
    <property type="entry name" value="AdoMet_MTases"/>
    <property type="match status" value="1"/>
</dbReference>
<gene>
    <name evidence="14" type="ORF">CVLEPA_LOCUS13117</name>
</gene>
<protein>
    <recommendedName>
        <fullName evidence="11">mRNA cap guanine-N(7) methyltransferase</fullName>
        <ecNumber evidence="11">2.1.1.56</ecNumber>
    </recommendedName>
    <alternativeName>
        <fullName evidence="11">mRNA (guanine-N(7))-methyltransferase</fullName>
    </alternativeName>
    <alternativeName>
        <fullName evidence="11">mRNA cap methyltransferase</fullName>
    </alternativeName>
</protein>
<evidence type="ECO:0000313" key="15">
    <source>
        <dbReference type="Proteomes" id="UP001642483"/>
    </source>
</evidence>
<evidence type="ECO:0000256" key="3">
    <source>
        <dbReference type="ARBA" id="ARBA00022664"/>
    </source>
</evidence>
<dbReference type="Gene3D" id="3.40.50.150">
    <property type="entry name" value="Vaccinia Virus protein VP39"/>
    <property type="match status" value="1"/>
</dbReference>
<evidence type="ECO:0000256" key="9">
    <source>
        <dbReference type="ARBA" id="ARBA00044712"/>
    </source>
</evidence>
<evidence type="ECO:0000313" key="14">
    <source>
        <dbReference type="EMBL" id="CAK8682457.1"/>
    </source>
</evidence>
<evidence type="ECO:0000256" key="4">
    <source>
        <dbReference type="ARBA" id="ARBA00022679"/>
    </source>
</evidence>
<dbReference type="InterPro" id="IPR029063">
    <property type="entry name" value="SAM-dependent_MTases_sf"/>
</dbReference>
<evidence type="ECO:0000256" key="5">
    <source>
        <dbReference type="ARBA" id="ARBA00022691"/>
    </source>
</evidence>
<organism evidence="14 15">
    <name type="scientific">Clavelina lepadiformis</name>
    <name type="common">Light-bulb sea squirt</name>
    <name type="synonym">Ascidia lepadiformis</name>
    <dbReference type="NCBI Taxonomy" id="159417"/>
    <lineage>
        <taxon>Eukaryota</taxon>
        <taxon>Metazoa</taxon>
        <taxon>Chordata</taxon>
        <taxon>Tunicata</taxon>
        <taxon>Ascidiacea</taxon>
        <taxon>Aplousobranchia</taxon>
        <taxon>Clavelinidae</taxon>
        <taxon>Clavelina</taxon>
    </lineage>
</organism>
<dbReference type="Proteomes" id="UP001642483">
    <property type="component" value="Unassembled WGS sequence"/>
</dbReference>
<name>A0ABP0FS48_CLALP</name>
<evidence type="ECO:0000259" key="13">
    <source>
        <dbReference type="PROSITE" id="PS51562"/>
    </source>
</evidence>
<feature type="domain" description="MRNA cap 0 methyltransferase" evidence="13">
    <location>
        <begin position="50"/>
        <end position="363"/>
    </location>
</feature>
<keyword evidence="8 11" id="KW-0539">Nucleus</keyword>
<dbReference type="PANTHER" id="PTHR12189:SF2">
    <property type="entry name" value="MRNA CAP GUANINE-N7 METHYLTRANSFERASE"/>
    <property type="match status" value="1"/>
</dbReference>
<proteinExistence type="inferred from homology"/>
<evidence type="ECO:0000256" key="12">
    <source>
        <dbReference type="SAM" id="MobiDB-lite"/>
    </source>
</evidence>
<keyword evidence="7 11" id="KW-0506">mRNA capping</keyword>
<evidence type="ECO:0000256" key="7">
    <source>
        <dbReference type="ARBA" id="ARBA00023042"/>
    </source>
</evidence>
<dbReference type="PIRSF" id="PIRSF028762">
    <property type="entry name" value="ABD1"/>
    <property type="match status" value="1"/>
</dbReference>
<comment type="similarity">
    <text evidence="11">Belongs to the class I-like SAM-binding methyltransferase superfamily. mRNA cap 0 methyltransferase family.</text>
</comment>
<sequence>MTSSISPGKHKVDGASEDEPNLKKPSVHSDLIASHYNRRGNTSCAERRNSKIFFMRNFNNWIKSVLIKKYVDNLREEEGTRHRPTVLDLGCGKGGDLLKWNKGNIQRMVCTDLAATSIDQCKERYSLLQKRNRNQIFDAEFIVSDSGKKLLCEKLSDREITFDITSSQFVVHYTFESEEQAEMMVRNACQGLRPGGYFIGTTVNDAVLINKARSSPDLKFGNDVFSVSFQSKEPFPDFGCKYIFKLHDVVDCPEFLLKKKVFTKICRKHGMRLVEWKTFSEFFYENSKFRENFRLINRMKALEVYPPHNDQLNSAASGDYEHAEKECRRIQCKYPDSRPQVATLSKTEWEAASIYVVFAFVKDDSDKTVEDDESDDDVFNEKIPLVIL</sequence>
<evidence type="ECO:0000256" key="6">
    <source>
        <dbReference type="ARBA" id="ARBA00022884"/>
    </source>
</evidence>
<keyword evidence="5 11" id="KW-0949">S-adenosyl-L-methionine</keyword>
<evidence type="ECO:0000256" key="10">
    <source>
        <dbReference type="ARBA" id="ARBA00045434"/>
    </source>
</evidence>
<keyword evidence="4 11" id="KW-0808">Transferase</keyword>
<comment type="subcellular location">
    <subcellularLocation>
        <location evidence="1 11">Nucleus</location>
    </subcellularLocation>
</comment>
<evidence type="ECO:0000256" key="11">
    <source>
        <dbReference type="PIRNR" id="PIRNR028762"/>
    </source>
</evidence>
<dbReference type="EC" id="2.1.1.56" evidence="11"/>
<comment type="function">
    <text evidence="10">Catalytic subunit of the mRNA-capping methyltransferase RNMT:RAMAC complex that methylates the N7 position of the added guanosine to the 5'-cap structure of mRNAs. Binds RNA containing 5'-terminal GpppC.</text>
</comment>
<evidence type="ECO:0000256" key="2">
    <source>
        <dbReference type="ARBA" id="ARBA00022603"/>
    </source>
</evidence>
<keyword evidence="3 11" id="KW-0507">mRNA processing</keyword>
<evidence type="ECO:0000256" key="8">
    <source>
        <dbReference type="ARBA" id="ARBA00023242"/>
    </source>
</evidence>
<dbReference type="SUPFAM" id="SSF53335">
    <property type="entry name" value="S-adenosyl-L-methionine-dependent methyltransferases"/>
    <property type="match status" value="1"/>
</dbReference>
<keyword evidence="6 11" id="KW-0694">RNA-binding</keyword>
<dbReference type="PANTHER" id="PTHR12189">
    <property type="entry name" value="MRNA GUANINE-7- METHYLTRANSFERASE"/>
    <property type="match status" value="1"/>
</dbReference>